<dbReference type="EMBL" id="LAZR01058959">
    <property type="protein sequence ID" value="KKK68807.1"/>
    <property type="molecule type" value="Genomic_DNA"/>
</dbReference>
<name>A0A0F8XI62_9ZZZZ</name>
<evidence type="ECO:0000313" key="1">
    <source>
        <dbReference type="EMBL" id="KKK68807.1"/>
    </source>
</evidence>
<comment type="caution">
    <text evidence="1">The sequence shown here is derived from an EMBL/GenBank/DDBJ whole genome shotgun (WGS) entry which is preliminary data.</text>
</comment>
<proteinExistence type="predicted"/>
<accession>A0A0F8XI62</accession>
<protein>
    <submittedName>
        <fullName evidence="1">Uncharacterized protein</fullName>
    </submittedName>
</protein>
<gene>
    <name evidence="1" type="ORF">LCGC14_2940360</name>
</gene>
<reference evidence="1" key="1">
    <citation type="journal article" date="2015" name="Nature">
        <title>Complex archaea that bridge the gap between prokaryotes and eukaryotes.</title>
        <authorList>
            <person name="Spang A."/>
            <person name="Saw J.H."/>
            <person name="Jorgensen S.L."/>
            <person name="Zaremba-Niedzwiedzka K."/>
            <person name="Martijn J."/>
            <person name="Lind A.E."/>
            <person name="van Eijk R."/>
            <person name="Schleper C."/>
            <person name="Guy L."/>
            <person name="Ettema T.J."/>
        </authorList>
    </citation>
    <scope>NUCLEOTIDE SEQUENCE</scope>
</reference>
<organism evidence="1">
    <name type="scientific">marine sediment metagenome</name>
    <dbReference type="NCBI Taxonomy" id="412755"/>
    <lineage>
        <taxon>unclassified sequences</taxon>
        <taxon>metagenomes</taxon>
        <taxon>ecological metagenomes</taxon>
    </lineage>
</organism>
<dbReference type="AlphaFoldDB" id="A0A0F8XI62"/>
<sequence>MNSITNRELTNLNAPYISGNMIDNKYKIIDCINYSGTYFTYLVQILNGENKNWTKNLIVDVDGNY</sequence>